<protein>
    <recommendedName>
        <fullName evidence="3">Mariner Mos1 transposase</fullName>
    </recommendedName>
</protein>
<comment type="caution">
    <text evidence="1">The sequence shown here is derived from an EMBL/GenBank/DDBJ whole genome shotgun (WGS) entry which is preliminary data.</text>
</comment>
<evidence type="ECO:0000313" key="1">
    <source>
        <dbReference type="EMBL" id="GFS85845.1"/>
    </source>
</evidence>
<dbReference type="GO" id="GO:0003676">
    <property type="term" value="F:nucleic acid binding"/>
    <property type="evidence" value="ECO:0007669"/>
    <property type="project" value="InterPro"/>
</dbReference>
<dbReference type="AlphaFoldDB" id="A0A8X6TA02"/>
<keyword evidence="2" id="KW-1185">Reference proteome</keyword>
<gene>
    <name evidence="1" type="primary">B7P43_G09634</name>
    <name evidence="1" type="ORF">NPIL_346471</name>
</gene>
<dbReference type="InterPro" id="IPR052709">
    <property type="entry name" value="Transposase-MT_Hybrid"/>
</dbReference>
<dbReference type="EMBL" id="BMAW01098640">
    <property type="protein sequence ID" value="GFS85845.1"/>
    <property type="molecule type" value="Genomic_DNA"/>
</dbReference>
<dbReference type="OrthoDB" id="6513831at2759"/>
<proteinExistence type="predicted"/>
<dbReference type="PANTHER" id="PTHR46060">
    <property type="entry name" value="MARINER MOS1 TRANSPOSASE-LIKE PROTEIN"/>
    <property type="match status" value="1"/>
</dbReference>
<dbReference type="Gene3D" id="3.30.420.10">
    <property type="entry name" value="Ribonuclease H-like superfamily/Ribonuclease H"/>
    <property type="match status" value="1"/>
</dbReference>
<evidence type="ECO:0000313" key="2">
    <source>
        <dbReference type="Proteomes" id="UP000887013"/>
    </source>
</evidence>
<evidence type="ECO:0008006" key="3">
    <source>
        <dbReference type="Google" id="ProtNLM"/>
    </source>
</evidence>
<dbReference type="Proteomes" id="UP000887013">
    <property type="component" value="Unassembled WGS sequence"/>
</dbReference>
<reference evidence="1" key="1">
    <citation type="submission" date="2020-08" db="EMBL/GenBank/DDBJ databases">
        <title>Multicomponent nature underlies the extraordinary mechanical properties of spider dragline silk.</title>
        <authorList>
            <person name="Kono N."/>
            <person name="Nakamura H."/>
            <person name="Mori M."/>
            <person name="Yoshida Y."/>
            <person name="Ohtoshi R."/>
            <person name="Malay A.D."/>
            <person name="Moran D.A.P."/>
            <person name="Tomita M."/>
            <person name="Numata K."/>
            <person name="Arakawa K."/>
        </authorList>
    </citation>
    <scope>NUCLEOTIDE SEQUENCE</scope>
</reference>
<dbReference type="PANTHER" id="PTHR46060:SF1">
    <property type="entry name" value="MARINER MOS1 TRANSPOSASE-LIKE PROTEIN"/>
    <property type="match status" value="1"/>
</dbReference>
<name>A0A8X6TA02_NEPPI</name>
<dbReference type="InterPro" id="IPR036397">
    <property type="entry name" value="RNaseH_sf"/>
</dbReference>
<organism evidence="1 2">
    <name type="scientific">Nephila pilipes</name>
    <name type="common">Giant wood spider</name>
    <name type="synonym">Nephila maculata</name>
    <dbReference type="NCBI Taxonomy" id="299642"/>
    <lineage>
        <taxon>Eukaryota</taxon>
        <taxon>Metazoa</taxon>
        <taxon>Ecdysozoa</taxon>
        <taxon>Arthropoda</taxon>
        <taxon>Chelicerata</taxon>
        <taxon>Arachnida</taxon>
        <taxon>Araneae</taxon>
        <taxon>Araneomorphae</taxon>
        <taxon>Entelegynae</taxon>
        <taxon>Araneoidea</taxon>
        <taxon>Nephilidae</taxon>
        <taxon>Nephila</taxon>
    </lineage>
</organism>
<accession>A0A8X6TA02</accession>
<sequence>MCRSCSSFSFNKKGIVHSQFVSQRQTVNSLFYFEVLKSVRKEIANTWRVHYDNTPSHATFFVTKYLAKRGVATLPQPPYSLDLVTADYFLFPRTKKEFKDYNFGILEAVKVGTTRSLKEIPIDAFRGAFSAWEKC</sequence>